<dbReference type="HOGENOM" id="CLU_120387_0_0_0"/>
<evidence type="ECO:0000313" key="4">
    <source>
        <dbReference type="EMBL" id="ABU58394.1"/>
    </source>
</evidence>
<name>A7NLK3_ROSCS</name>
<feature type="domain" description="N-acetyltransferase" evidence="3">
    <location>
        <begin position="1"/>
        <end position="143"/>
    </location>
</feature>
<dbReference type="PANTHER" id="PTHR43877">
    <property type="entry name" value="AMINOALKYLPHOSPHONATE N-ACETYLTRANSFERASE-RELATED-RELATED"/>
    <property type="match status" value="1"/>
</dbReference>
<dbReference type="InterPro" id="IPR050832">
    <property type="entry name" value="Bact_Acetyltransf"/>
</dbReference>
<evidence type="ECO:0000313" key="5">
    <source>
        <dbReference type="Proteomes" id="UP000000263"/>
    </source>
</evidence>
<dbReference type="RefSeq" id="WP_012120818.1">
    <property type="nucleotide sequence ID" value="NC_009767.1"/>
</dbReference>
<reference evidence="4 5" key="1">
    <citation type="submission" date="2007-08" db="EMBL/GenBank/DDBJ databases">
        <title>Complete sequence of Roseiflexus castenholzii DSM 13941.</title>
        <authorList>
            <consortium name="US DOE Joint Genome Institute"/>
            <person name="Copeland A."/>
            <person name="Lucas S."/>
            <person name="Lapidus A."/>
            <person name="Barry K."/>
            <person name="Glavina del Rio T."/>
            <person name="Dalin E."/>
            <person name="Tice H."/>
            <person name="Pitluck S."/>
            <person name="Thompson L.S."/>
            <person name="Brettin T."/>
            <person name="Bruce D."/>
            <person name="Detter J.C."/>
            <person name="Han C."/>
            <person name="Tapia R."/>
            <person name="Schmutz J."/>
            <person name="Larimer F."/>
            <person name="Land M."/>
            <person name="Hauser L."/>
            <person name="Kyrpides N."/>
            <person name="Mikhailova N."/>
            <person name="Bryant D.A."/>
            <person name="Hanada S."/>
            <person name="Tsukatani Y."/>
            <person name="Richardson P."/>
        </authorList>
    </citation>
    <scope>NUCLEOTIDE SEQUENCE [LARGE SCALE GENOMIC DNA]</scope>
    <source>
        <strain evidence="5">DSM 13941 / HLO8</strain>
    </source>
</reference>
<dbReference type="AlphaFoldDB" id="A7NLK3"/>
<keyword evidence="1 4" id="KW-0808">Transferase</keyword>
<dbReference type="InterPro" id="IPR016181">
    <property type="entry name" value="Acyl_CoA_acyltransferase"/>
</dbReference>
<dbReference type="Gene3D" id="3.40.630.30">
    <property type="match status" value="1"/>
</dbReference>
<gene>
    <name evidence="4" type="ordered locus">Rcas_2311</name>
</gene>
<keyword evidence="2" id="KW-0012">Acyltransferase</keyword>
<dbReference type="SUPFAM" id="SSF55729">
    <property type="entry name" value="Acyl-CoA N-acyltransferases (Nat)"/>
    <property type="match status" value="1"/>
</dbReference>
<evidence type="ECO:0000256" key="2">
    <source>
        <dbReference type="ARBA" id="ARBA00023315"/>
    </source>
</evidence>
<keyword evidence="5" id="KW-1185">Reference proteome</keyword>
<dbReference type="Pfam" id="PF13508">
    <property type="entry name" value="Acetyltransf_7"/>
    <property type="match status" value="1"/>
</dbReference>
<dbReference type="PROSITE" id="PS51186">
    <property type="entry name" value="GNAT"/>
    <property type="match status" value="1"/>
</dbReference>
<proteinExistence type="predicted"/>
<dbReference type="NCBIfam" id="NF040501">
    <property type="entry name" value="resist_ArsN2"/>
    <property type="match status" value="1"/>
</dbReference>
<dbReference type="STRING" id="383372.Rcas_2311"/>
<evidence type="ECO:0000256" key="1">
    <source>
        <dbReference type="ARBA" id="ARBA00022679"/>
    </source>
</evidence>
<dbReference type="CDD" id="cd04301">
    <property type="entry name" value="NAT_SF"/>
    <property type="match status" value="1"/>
</dbReference>
<dbReference type="Proteomes" id="UP000000263">
    <property type="component" value="Chromosome"/>
</dbReference>
<dbReference type="InterPro" id="IPR000182">
    <property type="entry name" value="GNAT_dom"/>
</dbReference>
<organism evidence="4 5">
    <name type="scientific">Roseiflexus castenholzii (strain DSM 13941 / HLO8)</name>
    <dbReference type="NCBI Taxonomy" id="383372"/>
    <lineage>
        <taxon>Bacteria</taxon>
        <taxon>Bacillati</taxon>
        <taxon>Chloroflexota</taxon>
        <taxon>Chloroflexia</taxon>
        <taxon>Chloroflexales</taxon>
        <taxon>Roseiflexineae</taxon>
        <taxon>Roseiflexaceae</taxon>
        <taxon>Roseiflexus</taxon>
    </lineage>
</organism>
<evidence type="ECO:0000259" key="3">
    <source>
        <dbReference type="PROSITE" id="PS51186"/>
    </source>
</evidence>
<dbReference type="KEGG" id="rca:Rcas_2311"/>
<dbReference type="EMBL" id="CP000804">
    <property type="protein sequence ID" value="ABU58394.1"/>
    <property type="molecule type" value="Genomic_DNA"/>
</dbReference>
<dbReference type="GO" id="GO:0016747">
    <property type="term" value="F:acyltransferase activity, transferring groups other than amino-acyl groups"/>
    <property type="evidence" value="ECO:0007669"/>
    <property type="project" value="InterPro"/>
</dbReference>
<dbReference type="eggNOG" id="COG1246">
    <property type="taxonomic scope" value="Bacteria"/>
</dbReference>
<protein>
    <submittedName>
        <fullName evidence="4">GCN5-related N-acetyltransferase</fullName>
    </submittedName>
</protein>
<sequence>MNITPFTPDDWLLLLDLLKRVGLPRDGLEAHRECTLVIRDGPTIIGCAAIECYGGAGLLRSVAVDAAHRGRGVGEALVRAAIELAQRRGLHTLYLLTTSAADYFARFGFRAVSRDDVALAVRQSVEFNDVCPASAVVMQLDVQAGESLDDSSLLIIGNDQRPGA</sequence>
<accession>A7NLK3</accession>